<dbReference type="OrthoDB" id="8251421at2"/>
<feature type="compositionally biased region" description="Polar residues" evidence="1">
    <location>
        <begin position="52"/>
        <end position="63"/>
    </location>
</feature>
<accession>A0A0R3LLQ1</accession>
<dbReference type="RefSeq" id="WP_057848451.1">
    <property type="nucleotide sequence ID" value="NZ_LLXX01000009.1"/>
</dbReference>
<evidence type="ECO:0000313" key="2">
    <source>
        <dbReference type="EMBL" id="KRR14145.1"/>
    </source>
</evidence>
<proteinExistence type="predicted"/>
<evidence type="ECO:0000313" key="3">
    <source>
        <dbReference type="Proteomes" id="UP000051913"/>
    </source>
</evidence>
<dbReference type="EMBL" id="LLXX01000009">
    <property type="protein sequence ID" value="KRR14145.1"/>
    <property type="molecule type" value="Genomic_DNA"/>
</dbReference>
<gene>
    <name evidence="2" type="ORF">CP49_41085</name>
</gene>
<feature type="region of interest" description="Disordered" evidence="1">
    <location>
        <begin position="41"/>
        <end position="63"/>
    </location>
</feature>
<dbReference type="Proteomes" id="UP000051913">
    <property type="component" value="Unassembled WGS sequence"/>
</dbReference>
<dbReference type="STRING" id="1518501.CQ10_42040"/>
<name>A0A0R3LLQ1_9BRAD</name>
<comment type="caution">
    <text evidence="2">The sequence shown here is derived from an EMBL/GenBank/DDBJ whole genome shotgun (WGS) entry which is preliminary data.</text>
</comment>
<evidence type="ECO:0000256" key="1">
    <source>
        <dbReference type="SAM" id="MobiDB-lite"/>
    </source>
</evidence>
<sequence length="63" mass="7092">MPAIFDLLYREYCRARLAEMRQQLLISPDRHEVPEALCDAKNAVDASPAGGSETTTQHELPKH</sequence>
<organism evidence="2 3">
    <name type="scientific">Bradyrhizobium valentinum</name>
    <dbReference type="NCBI Taxonomy" id="1518501"/>
    <lineage>
        <taxon>Bacteria</taxon>
        <taxon>Pseudomonadati</taxon>
        <taxon>Pseudomonadota</taxon>
        <taxon>Alphaproteobacteria</taxon>
        <taxon>Hyphomicrobiales</taxon>
        <taxon>Nitrobacteraceae</taxon>
        <taxon>Bradyrhizobium</taxon>
    </lineage>
</organism>
<keyword evidence="3" id="KW-1185">Reference proteome</keyword>
<protein>
    <submittedName>
        <fullName evidence="2">Uncharacterized protein</fullName>
    </submittedName>
</protein>
<dbReference type="AlphaFoldDB" id="A0A0R3LLQ1"/>
<reference evidence="2 3" key="1">
    <citation type="submission" date="2014-03" db="EMBL/GenBank/DDBJ databases">
        <title>Bradyrhizobium valentinum sp. nov., isolated from effective nodules of Lupinus mariae-josephae, a lupine endemic of basic-lime soils in Eastern Spain.</title>
        <authorList>
            <person name="Duran D."/>
            <person name="Rey L."/>
            <person name="Navarro A."/>
            <person name="Busquets A."/>
            <person name="Imperial J."/>
            <person name="Ruiz-Argueso T."/>
        </authorList>
    </citation>
    <scope>NUCLEOTIDE SEQUENCE [LARGE SCALE GENOMIC DNA]</scope>
    <source>
        <strain evidence="2 3">LmjM3</strain>
    </source>
</reference>